<name>A0A1H7DA29_9FIRM</name>
<dbReference type="STRING" id="84035.SAMN05660742_12920"/>
<dbReference type="EMBL" id="FNZK01000029">
    <property type="protein sequence ID" value="SEJ96030.1"/>
    <property type="molecule type" value="Genomic_DNA"/>
</dbReference>
<dbReference type="Proteomes" id="UP000199662">
    <property type="component" value="Unassembled WGS sequence"/>
</dbReference>
<reference evidence="1 2" key="1">
    <citation type="submission" date="2016-10" db="EMBL/GenBank/DDBJ databases">
        <authorList>
            <person name="de Groot N.N."/>
        </authorList>
    </citation>
    <scope>NUCLEOTIDE SEQUENCE [LARGE SCALE GENOMIC DNA]</scope>
    <source>
        <strain evidence="1 2">DSM 2179</strain>
    </source>
</reference>
<protein>
    <submittedName>
        <fullName evidence="1">Uncharacterized protein</fullName>
    </submittedName>
</protein>
<organism evidence="1 2">
    <name type="scientific">Propionispira arboris</name>
    <dbReference type="NCBI Taxonomy" id="84035"/>
    <lineage>
        <taxon>Bacteria</taxon>
        <taxon>Bacillati</taxon>
        <taxon>Bacillota</taxon>
        <taxon>Negativicutes</taxon>
        <taxon>Selenomonadales</taxon>
        <taxon>Selenomonadaceae</taxon>
        <taxon>Propionispira</taxon>
    </lineage>
</organism>
<dbReference type="RefSeq" id="WP_091835763.1">
    <property type="nucleotide sequence ID" value="NZ_FNZK01000029.1"/>
</dbReference>
<keyword evidence="2" id="KW-1185">Reference proteome</keyword>
<evidence type="ECO:0000313" key="1">
    <source>
        <dbReference type="EMBL" id="SEJ96030.1"/>
    </source>
</evidence>
<evidence type="ECO:0000313" key="2">
    <source>
        <dbReference type="Proteomes" id="UP000199662"/>
    </source>
</evidence>
<sequence length="283" mass="33252">MSFISIKEIRTFCQQYTCETLTSNPKNKDAILSFTTTEYGEPLVNYLQNDAWKHDEDGKTKVYLIKDSKDEIAFYFSLKCGLLYKKEMELDQEKEYYVDSIYKIMENTTDTSQHELDGLYTDVLATFDVKGATELFNIARSRLEAKKDQERDPSKTTHVAECYPAIELMHYCKNTSYKGYKYTEVPLGFVLFWEVVVPQICRITETIGCEYVYLFAADKSDRSHHRLVDHYRNAYKFDSMTDAVVLKSDYETDCYTLTQDISALKENREGIWKERMEDYENDE</sequence>
<dbReference type="AlphaFoldDB" id="A0A1H7DA29"/>
<accession>A0A1H7DA29</accession>
<dbReference type="Gene3D" id="3.40.630.30">
    <property type="match status" value="1"/>
</dbReference>
<proteinExistence type="predicted"/>
<gene>
    <name evidence="1" type="ORF">SAMN05660742_12920</name>
</gene>